<keyword evidence="1" id="KW-1133">Transmembrane helix</keyword>
<keyword evidence="1" id="KW-0472">Membrane</keyword>
<evidence type="ECO:0000313" key="3">
    <source>
        <dbReference type="Proteomes" id="UP001061302"/>
    </source>
</evidence>
<organism evidence="2 3">
    <name type="scientific">Chitiniphilus purpureus</name>
    <dbReference type="NCBI Taxonomy" id="2981137"/>
    <lineage>
        <taxon>Bacteria</taxon>
        <taxon>Pseudomonadati</taxon>
        <taxon>Pseudomonadota</taxon>
        <taxon>Betaproteobacteria</taxon>
        <taxon>Neisseriales</taxon>
        <taxon>Chitinibacteraceae</taxon>
        <taxon>Chitiniphilus</taxon>
    </lineage>
</organism>
<proteinExistence type="predicted"/>
<sequence>MAHWFTDYMLPGLVVGAVAGEFGYLICARVLYEYAERHYPDLVLMREAGEERDLTGFIRMQRHWRRSRAYRRIEARWWQWLFQSNFWLGWFAVCCMVLLLLAFALGDRWLP</sequence>
<protein>
    <recommendedName>
        <fullName evidence="4">Phosphatase PAP2 family protein</fullName>
    </recommendedName>
</protein>
<keyword evidence="1" id="KW-0812">Transmembrane</keyword>
<reference evidence="2" key="1">
    <citation type="submission" date="2022-10" db="EMBL/GenBank/DDBJ databases">
        <title>Chitiniphilus purpureus sp. nov., a novel chitin-degrading bacterium isolated from crawfish pond sediment.</title>
        <authorList>
            <person name="Li K."/>
        </authorList>
    </citation>
    <scope>NUCLEOTIDE SEQUENCE</scope>
    <source>
        <strain evidence="2">CD1</strain>
    </source>
</reference>
<keyword evidence="3" id="KW-1185">Reference proteome</keyword>
<evidence type="ECO:0000313" key="2">
    <source>
        <dbReference type="EMBL" id="UXY16750.1"/>
    </source>
</evidence>
<feature type="transmembrane region" description="Helical" evidence="1">
    <location>
        <begin position="12"/>
        <end position="32"/>
    </location>
</feature>
<evidence type="ECO:0000256" key="1">
    <source>
        <dbReference type="SAM" id="Phobius"/>
    </source>
</evidence>
<dbReference type="Proteomes" id="UP001061302">
    <property type="component" value="Chromosome"/>
</dbReference>
<name>A0ABY6DQU5_9NEIS</name>
<accession>A0ABY6DQU5</accession>
<dbReference type="RefSeq" id="WP_263126140.1">
    <property type="nucleotide sequence ID" value="NZ_CP106753.1"/>
</dbReference>
<evidence type="ECO:0008006" key="4">
    <source>
        <dbReference type="Google" id="ProtNLM"/>
    </source>
</evidence>
<feature type="transmembrane region" description="Helical" evidence="1">
    <location>
        <begin position="87"/>
        <end position="106"/>
    </location>
</feature>
<gene>
    <name evidence="2" type="ORF">N8I74_06940</name>
</gene>
<dbReference type="EMBL" id="CP106753">
    <property type="protein sequence ID" value="UXY16750.1"/>
    <property type="molecule type" value="Genomic_DNA"/>
</dbReference>